<dbReference type="CDD" id="cd01285">
    <property type="entry name" value="nucleoside_deaminase"/>
    <property type="match status" value="1"/>
</dbReference>
<comment type="catalytic activity">
    <reaction evidence="5 6">
        <text>adenosine(34) in tRNA + H2O + H(+) = inosine(34) in tRNA + NH4(+)</text>
        <dbReference type="Rhea" id="RHEA:43168"/>
        <dbReference type="Rhea" id="RHEA-COMP:10373"/>
        <dbReference type="Rhea" id="RHEA-COMP:10374"/>
        <dbReference type="ChEBI" id="CHEBI:15377"/>
        <dbReference type="ChEBI" id="CHEBI:15378"/>
        <dbReference type="ChEBI" id="CHEBI:28938"/>
        <dbReference type="ChEBI" id="CHEBI:74411"/>
        <dbReference type="ChEBI" id="CHEBI:82852"/>
        <dbReference type="EC" id="3.5.4.33"/>
    </reaction>
</comment>
<organism evidence="8 9">
    <name type="scientific">Rubrobacter xylanophilus</name>
    <dbReference type="NCBI Taxonomy" id="49319"/>
    <lineage>
        <taxon>Bacteria</taxon>
        <taxon>Bacillati</taxon>
        <taxon>Actinomycetota</taxon>
        <taxon>Rubrobacteria</taxon>
        <taxon>Rubrobacterales</taxon>
        <taxon>Rubrobacteraceae</taxon>
        <taxon>Rubrobacter</taxon>
    </lineage>
</organism>
<name>A0A510HJU5_9ACTN</name>
<dbReference type="InterPro" id="IPR058535">
    <property type="entry name" value="MafB19-deam"/>
</dbReference>
<feature type="active site" description="Proton donor" evidence="6">
    <location>
        <position position="74"/>
    </location>
</feature>
<comment type="cofactor">
    <cofactor evidence="6">
        <name>Zn(2+)</name>
        <dbReference type="ChEBI" id="CHEBI:29105"/>
    </cofactor>
    <text evidence="6">Binds 1 zinc ion per subunit.</text>
</comment>
<feature type="binding site" evidence="6">
    <location>
        <position position="105"/>
    </location>
    <ligand>
        <name>Zn(2+)</name>
        <dbReference type="ChEBI" id="CHEBI:29105"/>
        <note>catalytic</note>
    </ligand>
</feature>
<evidence type="ECO:0000256" key="4">
    <source>
        <dbReference type="ARBA" id="ARBA00022833"/>
    </source>
</evidence>
<dbReference type="EC" id="3.5.4.33" evidence="6"/>
<dbReference type="AlphaFoldDB" id="A0A510HJU5"/>
<dbReference type="GO" id="GO:0002100">
    <property type="term" value="P:tRNA wobble adenosine to inosine editing"/>
    <property type="evidence" value="ECO:0007669"/>
    <property type="project" value="UniProtKB-UniRule"/>
</dbReference>
<feature type="binding site" evidence="6">
    <location>
        <position position="72"/>
    </location>
    <ligand>
        <name>Zn(2+)</name>
        <dbReference type="ChEBI" id="CHEBI:29105"/>
        <note>catalytic</note>
    </ligand>
</feature>
<dbReference type="EMBL" id="AP019791">
    <property type="protein sequence ID" value="BBL80168.1"/>
    <property type="molecule type" value="Genomic_DNA"/>
</dbReference>
<gene>
    <name evidence="6 8" type="primary">tadA</name>
    <name evidence="8" type="ORF">RxyAA322_20220</name>
</gene>
<dbReference type="GO" id="GO:0052717">
    <property type="term" value="F:tRNA-specific adenosine-34 deaminase activity"/>
    <property type="evidence" value="ECO:0007669"/>
    <property type="project" value="UniProtKB-UniRule"/>
</dbReference>
<evidence type="ECO:0000259" key="7">
    <source>
        <dbReference type="PROSITE" id="PS51747"/>
    </source>
</evidence>
<dbReference type="InterPro" id="IPR002125">
    <property type="entry name" value="CMP_dCMP_dom"/>
</dbReference>
<dbReference type="PANTHER" id="PTHR11079:SF202">
    <property type="entry name" value="TRNA-SPECIFIC ADENOSINE DEAMINASE"/>
    <property type="match status" value="1"/>
</dbReference>
<evidence type="ECO:0000256" key="1">
    <source>
        <dbReference type="ARBA" id="ARBA00022694"/>
    </source>
</evidence>
<feature type="binding site" evidence="6">
    <location>
        <position position="102"/>
    </location>
    <ligand>
        <name>Zn(2+)</name>
        <dbReference type="ChEBI" id="CHEBI:29105"/>
        <note>catalytic</note>
    </ligand>
</feature>
<proteinExistence type="inferred from homology"/>
<keyword evidence="9" id="KW-1185">Reference proteome</keyword>
<dbReference type="SUPFAM" id="SSF53927">
    <property type="entry name" value="Cytidine deaminase-like"/>
    <property type="match status" value="1"/>
</dbReference>
<keyword evidence="1 6" id="KW-0819">tRNA processing</keyword>
<comment type="similarity">
    <text evidence="6">Belongs to the cytidine and deoxycytidylate deaminase family.</text>
</comment>
<evidence type="ECO:0000313" key="9">
    <source>
        <dbReference type="Proteomes" id="UP000318065"/>
    </source>
</evidence>
<protein>
    <recommendedName>
        <fullName evidence="6">tRNA-specific adenosine deaminase</fullName>
        <ecNumber evidence="6">3.5.4.33</ecNumber>
    </recommendedName>
</protein>
<keyword evidence="3 6" id="KW-0378">Hydrolase</keyword>
<evidence type="ECO:0000313" key="8">
    <source>
        <dbReference type="EMBL" id="BBL80168.1"/>
    </source>
</evidence>
<comment type="subunit">
    <text evidence="6">Homodimer.</text>
</comment>
<dbReference type="OrthoDB" id="9802676at2"/>
<dbReference type="PANTHER" id="PTHR11079">
    <property type="entry name" value="CYTOSINE DEAMINASE FAMILY MEMBER"/>
    <property type="match status" value="1"/>
</dbReference>
<dbReference type="Proteomes" id="UP000318065">
    <property type="component" value="Chromosome"/>
</dbReference>
<sequence>MGAAASPAIIGGVYPTERHPDLDLAMMRLALQAAGEAADRGEVPVGAVVARGGEVLAVASNEREATGDPTAHAELLALRRAASALGGWRLTGCTLYSTLEPCPMCAGAAWAARISQLVYATPDPKAGYAGTLHDTLSDHRLNHTAPVRSGLLAEEAAALLRGFFRGRRLKES</sequence>
<dbReference type="PROSITE" id="PS51747">
    <property type="entry name" value="CYT_DCMP_DEAMINASES_2"/>
    <property type="match status" value="1"/>
</dbReference>
<dbReference type="GO" id="GO:0008270">
    <property type="term" value="F:zinc ion binding"/>
    <property type="evidence" value="ECO:0007669"/>
    <property type="project" value="UniProtKB-UniRule"/>
</dbReference>
<comment type="function">
    <text evidence="6">Catalyzes the deamination of adenosine to inosine at the wobble position 34 of tRNA(Arg2).</text>
</comment>
<feature type="domain" description="CMP/dCMP-type deaminase" evidence="7">
    <location>
        <begin position="21"/>
        <end position="131"/>
    </location>
</feature>
<dbReference type="InterPro" id="IPR028883">
    <property type="entry name" value="tRNA_aden_deaminase"/>
</dbReference>
<keyword evidence="2 6" id="KW-0479">Metal-binding</keyword>
<evidence type="ECO:0000256" key="3">
    <source>
        <dbReference type="ARBA" id="ARBA00022801"/>
    </source>
</evidence>
<evidence type="ECO:0000256" key="6">
    <source>
        <dbReference type="HAMAP-Rule" id="MF_00972"/>
    </source>
</evidence>
<dbReference type="HAMAP" id="MF_00972">
    <property type="entry name" value="tRNA_aden_deaminase"/>
    <property type="match status" value="1"/>
</dbReference>
<dbReference type="Gene3D" id="3.40.140.10">
    <property type="entry name" value="Cytidine Deaminase, domain 2"/>
    <property type="match status" value="1"/>
</dbReference>
<keyword evidence="4 6" id="KW-0862">Zinc</keyword>
<dbReference type="Pfam" id="PF14437">
    <property type="entry name" value="MafB19-deam"/>
    <property type="match status" value="1"/>
</dbReference>
<accession>A0A510HJU5</accession>
<dbReference type="InterPro" id="IPR016193">
    <property type="entry name" value="Cytidine_deaminase-like"/>
</dbReference>
<reference evidence="8" key="1">
    <citation type="journal article" date="2019" name="Microbiol. Resour. Announc.">
        <title>Complete Genome Sequence of Rubrobacter xylanophilus Strain AA3-22, Isolated from Arima Onsen in Japan.</title>
        <authorList>
            <person name="Tomariguchi N."/>
            <person name="Miyazaki K."/>
        </authorList>
    </citation>
    <scope>NUCLEOTIDE SEQUENCE [LARGE SCALE GENOMIC DNA]</scope>
    <source>
        <strain evidence="8">AA3-22</strain>
    </source>
</reference>
<evidence type="ECO:0000256" key="5">
    <source>
        <dbReference type="ARBA" id="ARBA00048045"/>
    </source>
</evidence>
<evidence type="ECO:0000256" key="2">
    <source>
        <dbReference type="ARBA" id="ARBA00022723"/>
    </source>
</evidence>